<keyword evidence="10" id="KW-0413">Isomerase</keyword>
<keyword evidence="9" id="KW-0234">DNA repair</keyword>
<feature type="binding site" evidence="15">
    <location>
        <begin position="24"/>
        <end position="31"/>
    </location>
    <ligand>
        <name>ATP</name>
        <dbReference type="ChEBI" id="CHEBI:30616"/>
    </ligand>
</feature>
<dbReference type="EMBL" id="OCTN01000001">
    <property type="protein sequence ID" value="SOH92678.1"/>
    <property type="molecule type" value="Genomic_DNA"/>
</dbReference>
<dbReference type="PANTHER" id="PTHR11070">
    <property type="entry name" value="UVRD / RECB / PCRA DNA HELICASE FAMILY MEMBER"/>
    <property type="match status" value="1"/>
</dbReference>
<evidence type="ECO:0000256" key="1">
    <source>
        <dbReference type="ARBA" id="ARBA00022722"/>
    </source>
</evidence>
<dbReference type="Pfam" id="PF12705">
    <property type="entry name" value="PDDEXK_1"/>
    <property type="match status" value="1"/>
</dbReference>
<dbReference type="EC" id="5.6.2.4" evidence="12"/>
<proteinExistence type="predicted"/>
<keyword evidence="8" id="KW-0238">DNA-binding</keyword>
<protein>
    <recommendedName>
        <fullName evidence="12">DNA 3'-5' helicase</fullName>
        <ecNumber evidence="12">5.6.2.4</ecNumber>
    </recommendedName>
    <alternativeName>
        <fullName evidence="13">DNA 3'-5' helicase II</fullName>
    </alternativeName>
</protein>
<evidence type="ECO:0000256" key="8">
    <source>
        <dbReference type="ARBA" id="ARBA00023125"/>
    </source>
</evidence>
<dbReference type="Gene3D" id="3.40.50.300">
    <property type="entry name" value="P-loop containing nucleotide triphosphate hydrolases"/>
    <property type="match status" value="4"/>
</dbReference>
<evidence type="ECO:0000313" key="20">
    <source>
        <dbReference type="Proteomes" id="UP000220034"/>
    </source>
</evidence>
<dbReference type="Gene3D" id="1.10.486.10">
    <property type="entry name" value="PCRA, domain 4"/>
    <property type="match status" value="1"/>
</dbReference>
<evidence type="ECO:0000256" key="11">
    <source>
        <dbReference type="ARBA" id="ARBA00034617"/>
    </source>
</evidence>
<keyword evidence="3" id="KW-0227">DNA damage</keyword>
<comment type="catalytic activity">
    <reaction evidence="14">
        <text>ATP + H2O = ADP + phosphate + H(+)</text>
        <dbReference type="Rhea" id="RHEA:13065"/>
        <dbReference type="ChEBI" id="CHEBI:15377"/>
        <dbReference type="ChEBI" id="CHEBI:15378"/>
        <dbReference type="ChEBI" id="CHEBI:30616"/>
        <dbReference type="ChEBI" id="CHEBI:43474"/>
        <dbReference type="ChEBI" id="CHEBI:456216"/>
        <dbReference type="EC" id="5.6.2.4"/>
    </reaction>
</comment>
<dbReference type="GO" id="GO:0000725">
    <property type="term" value="P:recombinational repair"/>
    <property type="evidence" value="ECO:0007669"/>
    <property type="project" value="TreeGrafter"/>
</dbReference>
<dbReference type="OrthoDB" id="9810135at2"/>
<organism evidence="19 20">
    <name type="scientific">Pontivivens marinum</name>
    <dbReference type="NCBI Taxonomy" id="1690039"/>
    <lineage>
        <taxon>Bacteria</taxon>
        <taxon>Pseudomonadati</taxon>
        <taxon>Pseudomonadota</taxon>
        <taxon>Alphaproteobacteria</taxon>
        <taxon>Rhodobacterales</taxon>
        <taxon>Paracoccaceae</taxon>
        <taxon>Pontivivens</taxon>
    </lineage>
</organism>
<dbReference type="Gene3D" id="3.90.320.10">
    <property type="match status" value="1"/>
</dbReference>
<dbReference type="GO" id="GO:0033202">
    <property type="term" value="C:DNA helicase complex"/>
    <property type="evidence" value="ECO:0007669"/>
    <property type="project" value="TreeGrafter"/>
</dbReference>
<keyword evidence="4 15" id="KW-0378">Hydrolase</keyword>
<keyword evidence="1" id="KW-0540">Nuclease</keyword>
<keyword evidence="2 15" id="KW-0547">Nucleotide-binding</keyword>
<dbReference type="SUPFAM" id="SSF52540">
    <property type="entry name" value="P-loop containing nucleoside triphosphate hydrolases"/>
    <property type="match status" value="1"/>
</dbReference>
<dbReference type="InterPro" id="IPR011335">
    <property type="entry name" value="Restrct_endonuc-II-like"/>
</dbReference>
<dbReference type="PANTHER" id="PTHR11070:SF2">
    <property type="entry name" value="ATP-DEPENDENT DNA HELICASE SRS2"/>
    <property type="match status" value="1"/>
</dbReference>
<dbReference type="RefSeq" id="WP_097928245.1">
    <property type="nucleotide sequence ID" value="NZ_OCTN01000001.1"/>
</dbReference>
<evidence type="ECO:0000256" key="14">
    <source>
        <dbReference type="ARBA" id="ARBA00048988"/>
    </source>
</evidence>
<feature type="region of interest" description="Disordered" evidence="16">
    <location>
        <begin position="1"/>
        <end position="21"/>
    </location>
</feature>
<keyword evidence="6" id="KW-0269">Exonuclease</keyword>
<evidence type="ECO:0000256" key="3">
    <source>
        <dbReference type="ARBA" id="ARBA00022763"/>
    </source>
</evidence>
<sequence>MTLSDASRAQNRASSPAGSAWVGANAGSGKTRVLTDRVARLLLHGADPQRILCLTYTKAAAAEMKNRLFKRLGAWSMMPDAELLEELAQLEETGEVDLGNARQLFARALETPGELKIQTIHAFCGTILRRFPLEAGVSPSFREMDDRATLALRTELLDQIAEVEPDIFAAMAVHCPGDGPEGLINAILSQRDAFATPFDPAALADELGVSLNGPPMQVMGPDERDLLSRLADAMVAVGTANEKKNALPKVLNAMQAQGDEPVESLLLYGEKTDKRDHLAKVDKFATKKVMQALDPADVEELNELAMAVEAARSDRLARAVLERTQALHDFADVFLTRYDEAKAAQGMLDFDDLILRTRSLLTRPDMSQWVLYKLDGGIEHILVDEAQDTSPRQWDVVEALTPEFYAGEGVERRERTLFVVGDEKQSIYSFQGAQPAEFGRMREVFRGRLGAADKPFGEVALDVSFRSAAPILSLTDEVFAPTDRGGVSDEVIHAAFDDGKAGRVDLWPFLETEKDGVEVPWWEPVDTPSPDRADLQLGRYIAAEIARLIAGGTLIPSPDGPRPMTPGDILILLRSRGPLFHALIGNLKEAGVAVAGADRVKLGGELAVKDLLALMRFAVTPDDDLSLAAALRSPLFDVDEDALFRLAHGRGKSRLLGRLQDDPQHKAVADFLQEVRDDSDFTRPFEFLDRILTRRDGRRRFIARLGAPAAEGLDELLAQALNYERTEPPTLSGFLDWLEPDTLDIKRELGEGGDAVRVMTVHGAKGLEAPVVILPDTAHRNRKAAPPVLPRDDAAPIWQASPNSDVEAEAVAAHKARDDRERERLLYVALTRAEHWLIVAGAGKRGSDADPAWYDMVEQGMMDLSATTHTAPDGLEGPLLRLESHWSGGTSTAIVAEAAPALVALDWGHVAPPVADRLLSPSGMDGAHALPGEGEEAARALLRGDVTHALLDLLGQRDRAAMAAPLLDRLPLDMQSDVFDEVCALLDTSELSHLFGADALSEVPVSGTVGGRAVFGRVDRIVRDGDRILIVDFKTNRVVPDQPEDTPEALLRQMAVYRAVLAPTFAGKQVDVAIVWTAAKRMDVIPHEVVNGALLRAGLS</sequence>
<dbReference type="Proteomes" id="UP000220034">
    <property type="component" value="Unassembled WGS sequence"/>
</dbReference>
<dbReference type="InterPro" id="IPR011604">
    <property type="entry name" value="PDDEXK-like_dom_sf"/>
</dbReference>
<keyword evidence="5 15" id="KW-0347">Helicase</keyword>
<dbReference type="AlphaFoldDB" id="A0A2C9CN86"/>
<evidence type="ECO:0000256" key="2">
    <source>
        <dbReference type="ARBA" id="ARBA00022741"/>
    </source>
</evidence>
<dbReference type="Pfam" id="PF00580">
    <property type="entry name" value="UvrD-helicase"/>
    <property type="match status" value="1"/>
</dbReference>
<evidence type="ECO:0000256" key="4">
    <source>
        <dbReference type="ARBA" id="ARBA00022801"/>
    </source>
</evidence>
<evidence type="ECO:0000256" key="13">
    <source>
        <dbReference type="ARBA" id="ARBA00034923"/>
    </source>
</evidence>
<evidence type="ECO:0000259" key="17">
    <source>
        <dbReference type="PROSITE" id="PS51198"/>
    </source>
</evidence>
<dbReference type="InterPro" id="IPR038726">
    <property type="entry name" value="PDDEXK_AddAB-type"/>
</dbReference>
<dbReference type="GO" id="GO:0005829">
    <property type="term" value="C:cytosol"/>
    <property type="evidence" value="ECO:0007669"/>
    <property type="project" value="TreeGrafter"/>
</dbReference>
<dbReference type="InterPro" id="IPR014151">
    <property type="entry name" value="DNA_helicase_AddA"/>
</dbReference>
<keyword evidence="20" id="KW-1185">Reference proteome</keyword>
<feature type="compositionally biased region" description="Polar residues" evidence="16">
    <location>
        <begin position="1"/>
        <end position="17"/>
    </location>
</feature>
<keyword evidence="7 15" id="KW-0067">ATP-binding</keyword>
<evidence type="ECO:0000256" key="5">
    <source>
        <dbReference type="ARBA" id="ARBA00022806"/>
    </source>
</evidence>
<dbReference type="GO" id="GO:0003677">
    <property type="term" value="F:DNA binding"/>
    <property type="evidence" value="ECO:0007669"/>
    <property type="project" value="UniProtKB-KW"/>
</dbReference>
<dbReference type="NCBIfam" id="TIGR02784">
    <property type="entry name" value="addA_alphas"/>
    <property type="match status" value="1"/>
</dbReference>
<dbReference type="SUPFAM" id="SSF52980">
    <property type="entry name" value="Restriction endonuclease-like"/>
    <property type="match status" value="1"/>
</dbReference>
<evidence type="ECO:0000256" key="7">
    <source>
        <dbReference type="ARBA" id="ARBA00022840"/>
    </source>
</evidence>
<dbReference type="InterPro" id="IPR014016">
    <property type="entry name" value="UvrD-like_ATP-bd"/>
</dbReference>
<evidence type="ECO:0000256" key="15">
    <source>
        <dbReference type="PROSITE-ProRule" id="PRU00560"/>
    </source>
</evidence>
<evidence type="ECO:0000313" key="19">
    <source>
        <dbReference type="EMBL" id="SOH92678.1"/>
    </source>
</evidence>
<dbReference type="InterPro" id="IPR000212">
    <property type="entry name" value="DNA_helicase_UvrD/REP"/>
</dbReference>
<gene>
    <name evidence="19" type="ORF">SAMN06273572_101526</name>
</gene>
<dbReference type="GO" id="GO:0004527">
    <property type="term" value="F:exonuclease activity"/>
    <property type="evidence" value="ECO:0007669"/>
    <property type="project" value="UniProtKB-KW"/>
</dbReference>
<evidence type="ECO:0000256" key="9">
    <source>
        <dbReference type="ARBA" id="ARBA00023204"/>
    </source>
</evidence>
<feature type="domain" description="UvrD-like helicase C-terminal" evidence="18">
    <location>
        <begin position="489"/>
        <end position="766"/>
    </location>
</feature>
<evidence type="ECO:0000256" key="6">
    <source>
        <dbReference type="ARBA" id="ARBA00022839"/>
    </source>
</evidence>
<evidence type="ECO:0000259" key="18">
    <source>
        <dbReference type="PROSITE" id="PS51217"/>
    </source>
</evidence>
<comment type="catalytic activity">
    <reaction evidence="11">
        <text>Couples ATP hydrolysis with the unwinding of duplex DNA by translocating in the 3'-5' direction.</text>
        <dbReference type="EC" id="5.6.2.4"/>
    </reaction>
</comment>
<name>A0A2C9CN86_9RHOB</name>
<evidence type="ECO:0000256" key="12">
    <source>
        <dbReference type="ARBA" id="ARBA00034808"/>
    </source>
</evidence>
<feature type="domain" description="UvrD-like helicase ATP-binding" evidence="17">
    <location>
        <begin position="3"/>
        <end position="468"/>
    </location>
</feature>
<dbReference type="Pfam" id="PF13361">
    <property type="entry name" value="UvrD_C"/>
    <property type="match status" value="1"/>
</dbReference>
<dbReference type="GO" id="GO:0043138">
    <property type="term" value="F:3'-5' DNA helicase activity"/>
    <property type="evidence" value="ECO:0007669"/>
    <property type="project" value="UniProtKB-EC"/>
</dbReference>
<dbReference type="InterPro" id="IPR027417">
    <property type="entry name" value="P-loop_NTPase"/>
</dbReference>
<accession>A0A2C9CN86</accession>
<evidence type="ECO:0000256" key="10">
    <source>
        <dbReference type="ARBA" id="ARBA00023235"/>
    </source>
</evidence>
<reference evidence="20" key="1">
    <citation type="submission" date="2017-09" db="EMBL/GenBank/DDBJ databases">
        <authorList>
            <person name="Varghese N."/>
            <person name="Submissions S."/>
        </authorList>
    </citation>
    <scope>NUCLEOTIDE SEQUENCE [LARGE SCALE GENOMIC DNA]</scope>
    <source>
        <strain evidence="20">C7</strain>
    </source>
</reference>
<dbReference type="PROSITE" id="PS51198">
    <property type="entry name" value="UVRD_HELICASE_ATP_BIND"/>
    <property type="match status" value="1"/>
</dbReference>
<evidence type="ECO:0000256" key="16">
    <source>
        <dbReference type="SAM" id="MobiDB-lite"/>
    </source>
</evidence>
<dbReference type="PROSITE" id="PS51217">
    <property type="entry name" value="UVRD_HELICASE_CTER"/>
    <property type="match status" value="1"/>
</dbReference>
<dbReference type="GO" id="GO:0005524">
    <property type="term" value="F:ATP binding"/>
    <property type="evidence" value="ECO:0007669"/>
    <property type="project" value="UniProtKB-UniRule"/>
</dbReference>
<dbReference type="InterPro" id="IPR014017">
    <property type="entry name" value="DNA_helicase_UvrD-like_C"/>
</dbReference>